<evidence type="ECO:0000313" key="2">
    <source>
        <dbReference type="Proteomes" id="UP000199601"/>
    </source>
</evidence>
<evidence type="ECO:0000313" key="1">
    <source>
        <dbReference type="EMBL" id="CQD02754.1"/>
    </source>
</evidence>
<sequence>MKMWIQISGKDEDDEYPDGATYAVLAGGVLRVNSGKDIHLYSPSYWQEVIIDTDPATELDERAQQLDEDLRWQ</sequence>
<dbReference type="EMBL" id="CTEC01000001">
    <property type="protein sequence ID" value="CQD02754.1"/>
    <property type="molecule type" value="Genomic_DNA"/>
</dbReference>
<dbReference type="Proteomes" id="UP000199601">
    <property type="component" value="Unassembled WGS sequence"/>
</dbReference>
<proteinExistence type="predicted"/>
<dbReference type="RefSeq" id="WP_090417978.1">
    <property type="nucleotide sequence ID" value="NZ_CTEC01000001.1"/>
</dbReference>
<organism evidence="1 2">
    <name type="scientific">Mycobacterium europaeum</name>
    <dbReference type="NCBI Taxonomy" id="761804"/>
    <lineage>
        <taxon>Bacteria</taxon>
        <taxon>Bacillati</taxon>
        <taxon>Actinomycetota</taxon>
        <taxon>Actinomycetes</taxon>
        <taxon>Mycobacteriales</taxon>
        <taxon>Mycobacteriaceae</taxon>
        <taxon>Mycobacterium</taxon>
        <taxon>Mycobacterium simiae complex</taxon>
    </lineage>
</organism>
<reference evidence="2" key="1">
    <citation type="submission" date="2015-03" db="EMBL/GenBank/DDBJ databases">
        <authorList>
            <person name="Urmite Genomes"/>
        </authorList>
    </citation>
    <scope>NUCLEOTIDE SEQUENCE [LARGE SCALE GENOMIC DNA]</scope>
    <source>
        <strain evidence="2">CSUR P1344</strain>
    </source>
</reference>
<accession>A0A0U1CYB8</accession>
<name>A0A0U1CYB8_9MYCO</name>
<keyword evidence="2" id="KW-1185">Reference proteome</keyword>
<protein>
    <submittedName>
        <fullName evidence="1">Uncharacterized protein</fullName>
    </submittedName>
</protein>
<dbReference type="AlphaFoldDB" id="A0A0U1CYB8"/>
<gene>
    <name evidence="1" type="ORF">BN000_00350</name>
</gene>